<evidence type="ECO:0000256" key="5">
    <source>
        <dbReference type="ARBA" id="ARBA00022701"/>
    </source>
</evidence>
<keyword evidence="5" id="KW-0493">Microtubule</keyword>
<feature type="compositionally biased region" description="Basic and acidic residues" evidence="9">
    <location>
        <begin position="13"/>
        <end position="164"/>
    </location>
</feature>
<keyword evidence="4" id="KW-0853">WD repeat</keyword>
<dbReference type="Proteomes" id="UP001333110">
    <property type="component" value="Unassembled WGS sequence"/>
</dbReference>
<evidence type="ECO:0000256" key="9">
    <source>
        <dbReference type="SAM" id="MobiDB-lite"/>
    </source>
</evidence>
<organism evidence="10 11">
    <name type="scientific">Mycteria americana</name>
    <name type="common">Wood stork</name>
    <dbReference type="NCBI Taxonomy" id="33587"/>
    <lineage>
        <taxon>Eukaryota</taxon>
        <taxon>Metazoa</taxon>
        <taxon>Chordata</taxon>
        <taxon>Craniata</taxon>
        <taxon>Vertebrata</taxon>
        <taxon>Euteleostomi</taxon>
        <taxon>Archelosauria</taxon>
        <taxon>Archosauria</taxon>
        <taxon>Dinosauria</taxon>
        <taxon>Saurischia</taxon>
        <taxon>Theropoda</taxon>
        <taxon>Coelurosauria</taxon>
        <taxon>Aves</taxon>
        <taxon>Neognathae</taxon>
        <taxon>Neoaves</taxon>
        <taxon>Aequornithes</taxon>
        <taxon>Ciconiiformes</taxon>
        <taxon>Ciconiidae</taxon>
        <taxon>Mycteria</taxon>
    </lineage>
</organism>
<keyword evidence="8" id="KW-0966">Cell projection</keyword>
<proteinExistence type="predicted"/>
<evidence type="ECO:0000256" key="2">
    <source>
        <dbReference type="ARBA" id="ARBA00004245"/>
    </source>
</evidence>
<keyword evidence="11" id="KW-1185">Reference proteome</keyword>
<evidence type="ECO:0000313" key="11">
    <source>
        <dbReference type="Proteomes" id="UP001333110"/>
    </source>
</evidence>
<keyword evidence="3" id="KW-0963">Cytoplasm</keyword>
<dbReference type="EMBL" id="JAUNZN010000009">
    <property type="protein sequence ID" value="KAK4816898.1"/>
    <property type="molecule type" value="Genomic_DNA"/>
</dbReference>
<protein>
    <submittedName>
        <fullName evidence="10">Uncharacterized protein</fullName>
    </submittedName>
</protein>
<evidence type="ECO:0000256" key="4">
    <source>
        <dbReference type="ARBA" id="ARBA00022574"/>
    </source>
</evidence>
<dbReference type="GO" id="GO:0003341">
    <property type="term" value="P:cilium movement"/>
    <property type="evidence" value="ECO:0007669"/>
    <property type="project" value="TreeGrafter"/>
</dbReference>
<dbReference type="GO" id="GO:0036158">
    <property type="term" value="P:outer dynein arm assembly"/>
    <property type="evidence" value="ECO:0007669"/>
    <property type="project" value="TreeGrafter"/>
</dbReference>
<dbReference type="PANTHER" id="PTHR12442">
    <property type="entry name" value="DYNEIN INTERMEDIATE CHAIN"/>
    <property type="match status" value="1"/>
</dbReference>
<dbReference type="GO" id="GO:0036157">
    <property type="term" value="C:outer dynein arm"/>
    <property type="evidence" value="ECO:0007669"/>
    <property type="project" value="TreeGrafter"/>
</dbReference>
<dbReference type="AlphaFoldDB" id="A0AAN7MVI0"/>
<evidence type="ECO:0000256" key="1">
    <source>
        <dbReference type="ARBA" id="ARBA00004138"/>
    </source>
</evidence>
<accession>A0AAN7MVI0</accession>
<evidence type="ECO:0000313" key="10">
    <source>
        <dbReference type="EMBL" id="KAK4816898.1"/>
    </source>
</evidence>
<dbReference type="InterPro" id="IPR050687">
    <property type="entry name" value="Dynein_IC"/>
</dbReference>
<keyword evidence="7" id="KW-0206">Cytoskeleton</keyword>
<sequence>MEECGQRKRREEKRRERREEKRREEKRREEKRREEKRREERRGEERRGEERRGEERRGEERRGEERRGEERRREEKRGEERRGEERRGEERRGEERRGEERRGEERRGEKRREEKRREEKRREEKKEKRREEKRREEKRREEKRREEKRREEKRREEKRREEKRREEKRREEKRREEKRREESLDSGSDDITKISKAAKIMERMVNQNTFDDIAQDFKYFEDASDEYRDQQGTLLPLWKFQYDKTKRLAVTAISWNPKYKDLFAVGYGSSPVLRECRNRAVPSPCPGIQAQEERYKLKDVNNFFLISNLNLPYFSLKPLPLTLPLDSLIKTLSPSFLMYIPASTAYAFWFRVSVWLRGLDLAKLVSCIPCLTSCTSVLRAFAP</sequence>
<evidence type="ECO:0000256" key="8">
    <source>
        <dbReference type="ARBA" id="ARBA00023273"/>
    </source>
</evidence>
<evidence type="ECO:0000256" key="7">
    <source>
        <dbReference type="ARBA" id="ARBA00023212"/>
    </source>
</evidence>
<comment type="caution">
    <text evidence="10">The sequence shown here is derived from an EMBL/GenBank/DDBJ whole genome shotgun (WGS) entry which is preliminary data.</text>
</comment>
<dbReference type="GO" id="GO:0005874">
    <property type="term" value="C:microtubule"/>
    <property type="evidence" value="ECO:0007669"/>
    <property type="project" value="UniProtKB-KW"/>
</dbReference>
<evidence type="ECO:0000256" key="3">
    <source>
        <dbReference type="ARBA" id="ARBA00022490"/>
    </source>
</evidence>
<dbReference type="PANTHER" id="PTHR12442:SF11">
    <property type="entry name" value="DYNEIN AXONEMAL INTERMEDIATE CHAIN 1"/>
    <property type="match status" value="1"/>
</dbReference>
<dbReference type="GO" id="GO:0045503">
    <property type="term" value="F:dynein light chain binding"/>
    <property type="evidence" value="ECO:0007669"/>
    <property type="project" value="TreeGrafter"/>
</dbReference>
<comment type="subcellular location">
    <subcellularLocation>
        <location evidence="1">Cell projection</location>
        <location evidence="1">Cilium</location>
    </subcellularLocation>
    <subcellularLocation>
        <location evidence="2">Cytoplasm</location>
        <location evidence="2">Cytoskeleton</location>
    </subcellularLocation>
</comment>
<evidence type="ECO:0000256" key="6">
    <source>
        <dbReference type="ARBA" id="ARBA00022737"/>
    </source>
</evidence>
<gene>
    <name evidence="10" type="ORF">QYF61_024540</name>
</gene>
<keyword evidence="6" id="KW-0677">Repeat</keyword>
<reference evidence="10 11" key="1">
    <citation type="journal article" date="2023" name="J. Hered.">
        <title>Chromosome-level genome of the wood stork (Mycteria americana) provides insight into avian chromosome evolution.</title>
        <authorList>
            <person name="Flamio R. Jr."/>
            <person name="Ramstad K.M."/>
        </authorList>
    </citation>
    <scope>NUCLEOTIDE SEQUENCE [LARGE SCALE GENOMIC DNA]</scope>
    <source>
        <strain evidence="10">JAX WOST 10</strain>
    </source>
</reference>
<feature type="region of interest" description="Disordered" evidence="9">
    <location>
        <begin position="1"/>
        <end position="164"/>
    </location>
</feature>
<dbReference type="GO" id="GO:0045504">
    <property type="term" value="F:dynein heavy chain binding"/>
    <property type="evidence" value="ECO:0007669"/>
    <property type="project" value="TreeGrafter"/>
</dbReference>
<name>A0AAN7MVI0_MYCAM</name>